<evidence type="ECO:0000259" key="4">
    <source>
        <dbReference type="Pfam" id="PF00135"/>
    </source>
</evidence>
<dbReference type="AlphaFoldDB" id="A0A067NPL2"/>
<dbReference type="SUPFAM" id="SSF53474">
    <property type="entry name" value="alpha/beta-Hydrolases"/>
    <property type="match status" value="1"/>
</dbReference>
<dbReference type="Proteomes" id="UP000027073">
    <property type="component" value="Unassembled WGS sequence"/>
</dbReference>
<protein>
    <recommendedName>
        <fullName evidence="3">Carboxylic ester hydrolase</fullName>
        <ecNumber evidence="3">3.1.1.-</ecNumber>
    </recommendedName>
</protein>
<dbReference type="GO" id="GO:0052689">
    <property type="term" value="F:carboxylic ester hydrolase activity"/>
    <property type="evidence" value="ECO:0007669"/>
    <property type="project" value="TreeGrafter"/>
</dbReference>
<dbReference type="ESTHER" id="pleos-a0a067npl2">
    <property type="family name" value="Fungal_carboxylesterase_lipase"/>
</dbReference>
<dbReference type="EC" id="3.1.1.-" evidence="3"/>
<name>A0A067NPL2_PLEO1</name>
<keyword evidence="2 3" id="KW-0378">Hydrolase</keyword>
<comment type="similarity">
    <text evidence="1 3">Belongs to the type-B carboxylesterase/lipase family.</text>
</comment>
<feature type="chain" id="PRO_5005103732" description="Carboxylic ester hydrolase" evidence="3">
    <location>
        <begin position="21"/>
        <end position="550"/>
    </location>
</feature>
<dbReference type="HOGENOM" id="CLU_006586_10_6_1"/>
<accession>A0A067NPL2</accession>
<feature type="signal peptide" evidence="3">
    <location>
        <begin position="1"/>
        <end position="20"/>
    </location>
</feature>
<feature type="domain" description="Carboxylesterase type B" evidence="4">
    <location>
        <begin position="27"/>
        <end position="534"/>
    </location>
</feature>
<dbReference type="PROSITE" id="PS00941">
    <property type="entry name" value="CARBOXYLESTERASE_B_2"/>
    <property type="match status" value="1"/>
</dbReference>
<dbReference type="PANTHER" id="PTHR43918:SF4">
    <property type="entry name" value="CARBOXYLIC ESTER HYDROLASE"/>
    <property type="match status" value="1"/>
</dbReference>
<organism evidence="5 6">
    <name type="scientific">Pleurotus ostreatus (strain PC15)</name>
    <name type="common">Oyster mushroom</name>
    <dbReference type="NCBI Taxonomy" id="1137138"/>
    <lineage>
        <taxon>Eukaryota</taxon>
        <taxon>Fungi</taxon>
        <taxon>Dikarya</taxon>
        <taxon>Basidiomycota</taxon>
        <taxon>Agaricomycotina</taxon>
        <taxon>Agaricomycetes</taxon>
        <taxon>Agaricomycetidae</taxon>
        <taxon>Agaricales</taxon>
        <taxon>Pleurotineae</taxon>
        <taxon>Pleurotaceae</taxon>
        <taxon>Pleurotus</taxon>
    </lineage>
</organism>
<gene>
    <name evidence="5" type="ORF">PLEOSDRAFT_160644</name>
</gene>
<dbReference type="InterPro" id="IPR050654">
    <property type="entry name" value="AChE-related_enzymes"/>
</dbReference>
<keyword evidence="3" id="KW-0732">Signal</keyword>
<dbReference type="Pfam" id="PF00135">
    <property type="entry name" value="COesterase"/>
    <property type="match status" value="1"/>
</dbReference>
<proteinExistence type="inferred from homology"/>
<dbReference type="InParanoid" id="A0A067NPL2"/>
<dbReference type="Gene3D" id="3.40.50.1820">
    <property type="entry name" value="alpha/beta hydrolase"/>
    <property type="match status" value="1"/>
</dbReference>
<evidence type="ECO:0000256" key="3">
    <source>
        <dbReference type="RuleBase" id="RU361235"/>
    </source>
</evidence>
<reference evidence="6" key="1">
    <citation type="journal article" date="2014" name="Proc. Natl. Acad. Sci. U.S.A.">
        <title>Extensive sampling of basidiomycete genomes demonstrates inadequacy of the white-rot/brown-rot paradigm for wood decay fungi.</title>
        <authorList>
            <person name="Riley R."/>
            <person name="Salamov A.A."/>
            <person name="Brown D.W."/>
            <person name="Nagy L.G."/>
            <person name="Floudas D."/>
            <person name="Held B.W."/>
            <person name="Levasseur A."/>
            <person name="Lombard V."/>
            <person name="Morin E."/>
            <person name="Otillar R."/>
            <person name="Lindquist E.A."/>
            <person name="Sun H."/>
            <person name="LaButti K.M."/>
            <person name="Schmutz J."/>
            <person name="Jabbour D."/>
            <person name="Luo H."/>
            <person name="Baker S.E."/>
            <person name="Pisabarro A.G."/>
            <person name="Walton J.D."/>
            <person name="Blanchette R.A."/>
            <person name="Henrissat B."/>
            <person name="Martin F."/>
            <person name="Cullen D."/>
            <person name="Hibbett D.S."/>
            <person name="Grigoriev I.V."/>
        </authorList>
    </citation>
    <scope>NUCLEOTIDE SEQUENCE [LARGE SCALE GENOMIC DNA]</scope>
    <source>
        <strain evidence="6">PC15</strain>
    </source>
</reference>
<dbReference type="PROSITE" id="PS00122">
    <property type="entry name" value="CARBOXYLESTERASE_B_1"/>
    <property type="match status" value="1"/>
</dbReference>
<dbReference type="OrthoDB" id="408631at2759"/>
<dbReference type="InterPro" id="IPR019826">
    <property type="entry name" value="Carboxylesterase_B_AS"/>
</dbReference>
<dbReference type="EMBL" id="KL198010">
    <property type="protein sequence ID" value="KDQ26047.1"/>
    <property type="molecule type" value="Genomic_DNA"/>
</dbReference>
<dbReference type="VEuPathDB" id="FungiDB:PLEOSDRAFT_160644"/>
<dbReference type="InterPro" id="IPR019819">
    <property type="entry name" value="Carboxylesterase_B_CS"/>
</dbReference>
<dbReference type="STRING" id="1137138.A0A067NPL2"/>
<dbReference type="InterPro" id="IPR029058">
    <property type="entry name" value="AB_hydrolase_fold"/>
</dbReference>
<evidence type="ECO:0000313" key="6">
    <source>
        <dbReference type="Proteomes" id="UP000027073"/>
    </source>
</evidence>
<sequence length="550" mass="59772">MHAGPWLVVTTFLLTHVVVANPLRRAPPVVTLDSATVTGTQFGRVNRYLGIPFAQSPVGDLRFRRPEPIAPYTESFSALTYGKACPQQDVQLSLPGILGLADSTTDFLTNTAWGVALPDGEDCLTINVVTPASATPASNLPVIVWIYGGGFQIGSSSLYDGGSVVEKSISMGEPVIFVSMNYRLSAFGFLASQEVKDAGVANLGLHDQREALRWVQKYVHNFGGDPTKVTIWGESAGAVSVSMHMIANDGDTEGLYRAAVMQSGTPVPVGDVTKAQVHYNNIVENTGCSGESDTLACLRTLDYDVLKGAVDQTPSITGYNTLVLPWLPRTDGTFIREDGQRLVQQGKIANVPYIVGDCDDEGTLFALILNNLTTTSDVRGYLKDVWIPDATPAELDQILALYPADITKGSPFDTQIFNALTPQFKRVAALLGDAAFQAPRRMFLDHSADTQNTWSFLSKRLKATPFLGSFHASDLLNSFGSGDLAEYIIHFTNNLDPNGNGITSWPKYTADTRKLMTFRDQPLQPRLITQDNYRQEAIAFLTAVMLAHPI</sequence>
<evidence type="ECO:0000256" key="2">
    <source>
        <dbReference type="ARBA" id="ARBA00022801"/>
    </source>
</evidence>
<evidence type="ECO:0000256" key="1">
    <source>
        <dbReference type="ARBA" id="ARBA00005964"/>
    </source>
</evidence>
<dbReference type="PANTHER" id="PTHR43918">
    <property type="entry name" value="ACETYLCHOLINESTERASE"/>
    <property type="match status" value="1"/>
</dbReference>
<dbReference type="InterPro" id="IPR002018">
    <property type="entry name" value="CarbesteraseB"/>
</dbReference>
<evidence type="ECO:0000313" key="5">
    <source>
        <dbReference type="EMBL" id="KDQ26047.1"/>
    </source>
</evidence>